<gene>
    <name evidence="6" type="ORF">GCM10022377_23070</name>
</gene>
<dbReference type="InterPro" id="IPR002833">
    <property type="entry name" value="PTH2"/>
</dbReference>
<evidence type="ECO:0000256" key="4">
    <source>
        <dbReference type="ARBA" id="ARBA00048707"/>
    </source>
</evidence>
<protein>
    <recommendedName>
        <fullName evidence="1">peptidyl-tRNA hydrolase</fullName>
        <ecNumber evidence="1">3.1.1.29</ecNumber>
    </recommendedName>
</protein>
<feature type="compositionally biased region" description="Basic and acidic residues" evidence="5">
    <location>
        <begin position="143"/>
        <end position="154"/>
    </location>
</feature>
<comment type="caution">
    <text evidence="6">The sequence shown here is derived from an EMBL/GenBank/DDBJ whole genome shotgun (WGS) entry which is preliminary data.</text>
</comment>
<keyword evidence="7" id="KW-1185">Reference proteome</keyword>
<dbReference type="PANTHER" id="PTHR12649:SF11">
    <property type="entry name" value="PEPTIDYL-TRNA HYDROLASE 2, MITOCHONDRIAL"/>
    <property type="match status" value="1"/>
</dbReference>
<dbReference type="Gene3D" id="3.40.1490.10">
    <property type="entry name" value="Bit1"/>
    <property type="match status" value="1"/>
</dbReference>
<sequence>MGVALFERDDRELMQQIVLLVDKDRPALESEGVAAAALASVNAFLAQPDLPEWRQWAAGHFGKSVRRADARTFPKIVAEFADSLGGFEGEARLDEHDDASVGGVAIAFVPAAKEELPKKVAKLQVSGTALPRTPEERREWLAAREPAETAEPRSAEGSLRPGSAAHPAPEASTPDNAPPAGSSADAVGASAWAPVGSMDTTDSDDETVSHDRTASRDGTCGGDTTAVVVLVLNDGLGMSTGKASAQAAHALFAWLLEAIRHDHPRVDAWLAAGQPLDVRWADAEDFEALKRQATGPLIRDAGRTEIEPGSVTAFVV</sequence>
<comment type="similarity">
    <text evidence="3">Belongs to the PTH2 family.</text>
</comment>
<dbReference type="InterPro" id="IPR023476">
    <property type="entry name" value="Pep_tRNA_hydro_II_dom_sf"/>
</dbReference>
<evidence type="ECO:0000313" key="6">
    <source>
        <dbReference type="EMBL" id="GAA3708675.1"/>
    </source>
</evidence>
<reference evidence="7" key="1">
    <citation type="journal article" date="2019" name="Int. J. Syst. Evol. Microbiol.">
        <title>The Global Catalogue of Microorganisms (GCM) 10K type strain sequencing project: providing services to taxonomists for standard genome sequencing and annotation.</title>
        <authorList>
            <consortium name="The Broad Institute Genomics Platform"/>
            <consortium name="The Broad Institute Genome Sequencing Center for Infectious Disease"/>
            <person name="Wu L."/>
            <person name="Ma J."/>
        </authorList>
    </citation>
    <scope>NUCLEOTIDE SEQUENCE [LARGE SCALE GENOMIC DNA]</scope>
    <source>
        <strain evidence="7">JCM 16961</strain>
    </source>
</reference>
<evidence type="ECO:0000256" key="3">
    <source>
        <dbReference type="ARBA" id="ARBA00038050"/>
    </source>
</evidence>
<feature type="compositionally biased region" description="Low complexity" evidence="5">
    <location>
        <begin position="178"/>
        <end position="195"/>
    </location>
</feature>
<comment type="catalytic activity">
    <reaction evidence="4">
        <text>an N-acyl-L-alpha-aminoacyl-tRNA + H2O = an N-acyl-L-amino acid + a tRNA + H(+)</text>
        <dbReference type="Rhea" id="RHEA:54448"/>
        <dbReference type="Rhea" id="RHEA-COMP:10123"/>
        <dbReference type="Rhea" id="RHEA-COMP:13883"/>
        <dbReference type="ChEBI" id="CHEBI:15377"/>
        <dbReference type="ChEBI" id="CHEBI:15378"/>
        <dbReference type="ChEBI" id="CHEBI:59874"/>
        <dbReference type="ChEBI" id="CHEBI:78442"/>
        <dbReference type="ChEBI" id="CHEBI:138191"/>
        <dbReference type="EC" id="3.1.1.29"/>
    </reaction>
</comment>
<keyword evidence="2" id="KW-0378">Hydrolase</keyword>
<evidence type="ECO:0000256" key="5">
    <source>
        <dbReference type="SAM" id="MobiDB-lite"/>
    </source>
</evidence>
<dbReference type="EMBL" id="BAABCJ010000005">
    <property type="protein sequence ID" value="GAA3708675.1"/>
    <property type="molecule type" value="Genomic_DNA"/>
</dbReference>
<dbReference type="EC" id="3.1.1.29" evidence="1"/>
<dbReference type="SUPFAM" id="SSF102462">
    <property type="entry name" value="Peptidyl-tRNA hydrolase II"/>
    <property type="match status" value="1"/>
</dbReference>
<proteinExistence type="inferred from homology"/>
<organism evidence="6 7">
    <name type="scientific">Zhihengliuella alba</name>
    <dbReference type="NCBI Taxonomy" id="547018"/>
    <lineage>
        <taxon>Bacteria</taxon>
        <taxon>Bacillati</taxon>
        <taxon>Actinomycetota</taxon>
        <taxon>Actinomycetes</taxon>
        <taxon>Micrococcales</taxon>
        <taxon>Micrococcaceae</taxon>
        <taxon>Zhihengliuella</taxon>
    </lineage>
</organism>
<accession>A0ABP7DRX5</accession>
<dbReference type="PANTHER" id="PTHR12649">
    <property type="entry name" value="PEPTIDYL-TRNA HYDROLASE 2"/>
    <property type="match status" value="1"/>
</dbReference>
<dbReference type="Proteomes" id="UP001501536">
    <property type="component" value="Unassembled WGS sequence"/>
</dbReference>
<dbReference type="Pfam" id="PF01981">
    <property type="entry name" value="PTH2"/>
    <property type="match status" value="1"/>
</dbReference>
<feature type="region of interest" description="Disordered" evidence="5">
    <location>
        <begin position="143"/>
        <end position="220"/>
    </location>
</feature>
<name>A0ABP7DRX5_9MICC</name>
<evidence type="ECO:0000313" key="7">
    <source>
        <dbReference type="Proteomes" id="UP001501536"/>
    </source>
</evidence>
<evidence type="ECO:0000256" key="2">
    <source>
        <dbReference type="ARBA" id="ARBA00022801"/>
    </source>
</evidence>
<evidence type="ECO:0000256" key="1">
    <source>
        <dbReference type="ARBA" id="ARBA00013260"/>
    </source>
</evidence>